<sequence>MFPNKEQVSLTVLGDHSRVRADLALPSDEDGYQYQYLNDKEWEYTESTLHYRDGEWYLHLGYRKEKSDEEATTQNGTVLCVDLGVNQIAVTSTARFVSAGKLNSTTLEESLRTLVATSKNVERNQLIEHSTRYRSVVEKMST</sequence>
<dbReference type="Proteomes" id="UP000030710">
    <property type="component" value="Unassembled WGS sequence"/>
</dbReference>
<name>U1NHA5_9EURY</name>
<evidence type="ECO:0000313" key="2">
    <source>
        <dbReference type="Proteomes" id="UP000030710"/>
    </source>
</evidence>
<dbReference type="AlphaFoldDB" id="U1NHA5"/>
<dbReference type="EMBL" id="KE356561">
    <property type="protein sequence ID" value="ERG96545.1"/>
    <property type="molecule type" value="Genomic_DNA"/>
</dbReference>
<proteinExistence type="predicted"/>
<dbReference type="eggNOG" id="arCOG00679">
    <property type="taxonomic scope" value="Archaea"/>
</dbReference>
<accession>U1NHA5</accession>
<organism evidence="1 2">
    <name type="scientific">Haloquadratum walsbyi J07HQW2</name>
    <dbReference type="NCBI Taxonomy" id="1238425"/>
    <lineage>
        <taxon>Archaea</taxon>
        <taxon>Methanobacteriati</taxon>
        <taxon>Methanobacteriota</taxon>
        <taxon>Stenosarchaea group</taxon>
        <taxon>Halobacteria</taxon>
        <taxon>Halobacteriales</taxon>
        <taxon>Haloferacaceae</taxon>
        <taxon>Haloquadratum</taxon>
    </lineage>
</organism>
<reference evidence="1 2" key="1">
    <citation type="journal article" date="2013" name="PLoS ONE">
        <title>Assembly-driven community genomics of a hypersaline microbial ecosystem.</title>
        <authorList>
            <person name="Podell S."/>
            <person name="Ugalde J.A."/>
            <person name="Narasingarao P."/>
            <person name="Banfield J.F."/>
            <person name="Heidelberg K.B."/>
            <person name="Allen E.E."/>
        </authorList>
    </citation>
    <scope>NUCLEOTIDE SEQUENCE [LARGE SCALE GENOMIC DNA]</scope>
    <source>
        <strain evidence="2">J07HQW2</strain>
    </source>
</reference>
<protein>
    <submittedName>
        <fullName evidence="1">Putative transposase</fullName>
    </submittedName>
</protein>
<gene>
    <name evidence="1" type="ORF">J07HQW2_03025</name>
</gene>
<evidence type="ECO:0000313" key="1">
    <source>
        <dbReference type="EMBL" id="ERG96545.1"/>
    </source>
</evidence>
<dbReference type="HOGENOM" id="CLU_1811421_0_0_2"/>